<dbReference type="PANTHER" id="PTHR12935:SF0">
    <property type="entry name" value="GAMMA-GLUTAMYLCYCLOTRANSFERASE"/>
    <property type="match status" value="1"/>
</dbReference>
<organism evidence="5 6">
    <name type="scientific">Acetobacterium wieringae</name>
    <dbReference type="NCBI Taxonomy" id="52694"/>
    <lineage>
        <taxon>Bacteria</taxon>
        <taxon>Bacillati</taxon>
        <taxon>Bacillota</taxon>
        <taxon>Clostridia</taxon>
        <taxon>Eubacteriales</taxon>
        <taxon>Eubacteriaceae</taxon>
        <taxon>Acetobacterium</taxon>
    </lineage>
</organism>
<comment type="caution">
    <text evidence="5">The sequence shown here is derived from an EMBL/GenBank/DDBJ whole genome shotgun (WGS) entry which is preliminary data.</text>
</comment>
<dbReference type="CDD" id="cd06661">
    <property type="entry name" value="GGCT_like"/>
    <property type="match status" value="1"/>
</dbReference>
<evidence type="ECO:0000256" key="3">
    <source>
        <dbReference type="PIRSR" id="PIRSR617939-2"/>
    </source>
</evidence>
<evidence type="ECO:0000256" key="1">
    <source>
        <dbReference type="ARBA" id="ARBA00023239"/>
    </source>
</evidence>
<dbReference type="InterPro" id="IPR017939">
    <property type="entry name" value="G-Glutamylcylcotransferase"/>
</dbReference>
<evidence type="ECO:0000259" key="4">
    <source>
        <dbReference type="Pfam" id="PF06094"/>
    </source>
</evidence>
<name>A0A1F2PET7_9FIRM</name>
<dbReference type="PANTHER" id="PTHR12935">
    <property type="entry name" value="GAMMA-GLUTAMYLCYCLOTRANSFERASE"/>
    <property type="match status" value="1"/>
</dbReference>
<dbReference type="STRING" id="52694.ACWI_33850"/>
<dbReference type="SUPFAM" id="SSF110857">
    <property type="entry name" value="Gamma-glutamyl cyclotransferase-like"/>
    <property type="match status" value="1"/>
</dbReference>
<keyword evidence="1" id="KW-0456">Lyase</keyword>
<feature type="active site" description="Proton acceptor" evidence="2">
    <location>
        <position position="78"/>
    </location>
</feature>
<sequence length="149" mass="16640">MKTKLYLAYGSNLNLAQMAKRCPTARVVEALTLDGYQLLFKGPHDGAVATIEPQQGSRVPVLVWEITPEDEAALDHYEGWPILYRKETITVRIGKRLSKAMVYLMNENRPLGLPSCYYYSVILEGYKAAGFDVGILRQAVSDSTEAAIR</sequence>
<evidence type="ECO:0000256" key="2">
    <source>
        <dbReference type="PIRSR" id="PIRSR617939-1"/>
    </source>
</evidence>
<dbReference type="Gene3D" id="3.10.490.10">
    <property type="entry name" value="Gamma-glutamyl cyclotransferase-like"/>
    <property type="match status" value="1"/>
</dbReference>
<feature type="binding site" evidence="3">
    <location>
        <position position="118"/>
    </location>
    <ligand>
        <name>substrate</name>
    </ligand>
</feature>
<dbReference type="Pfam" id="PF06094">
    <property type="entry name" value="GGACT"/>
    <property type="match status" value="1"/>
</dbReference>
<dbReference type="Proteomes" id="UP000176244">
    <property type="component" value="Unassembled WGS sequence"/>
</dbReference>
<dbReference type="OrthoDB" id="158990at2"/>
<accession>A0A1F2PET7</accession>
<evidence type="ECO:0000313" key="6">
    <source>
        <dbReference type="Proteomes" id="UP000176244"/>
    </source>
</evidence>
<gene>
    <name evidence="5" type="ORF">ACWI_33850</name>
</gene>
<protein>
    <submittedName>
        <fullName evidence="5">AIG2-like family protein</fullName>
    </submittedName>
</protein>
<feature type="binding site" evidence="3">
    <location>
        <begin position="6"/>
        <end position="11"/>
    </location>
    <ligand>
        <name>substrate</name>
    </ligand>
</feature>
<evidence type="ECO:0000313" key="5">
    <source>
        <dbReference type="EMBL" id="OFV69191.1"/>
    </source>
</evidence>
<dbReference type="InterPro" id="IPR009288">
    <property type="entry name" value="AIG2-like_dom"/>
</dbReference>
<proteinExistence type="predicted"/>
<feature type="domain" description="Gamma-glutamylcyclotransferase AIG2-like" evidence="4">
    <location>
        <begin position="7"/>
        <end position="108"/>
    </location>
</feature>
<dbReference type="EMBL" id="LKEU01000044">
    <property type="protein sequence ID" value="OFV69191.1"/>
    <property type="molecule type" value="Genomic_DNA"/>
</dbReference>
<reference evidence="5 6" key="1">
    <citation type="submission" date="2015-09" db="EMBL/GenBank/DDBJ databases">
        <title>Genome sequence of Acetobacterium wieringae DSM 1911.</title>
        <authorList>
            <person name="Poehlein A."/>
            <person name="Bengelsdorf F.R."/>
            <person name="Schiel-Bengelsdorf B."/>
            <person name="Duerre P."/>
            <person name="Daniel R."/>
        </authorList>
    </citation>
    <scope>NUCLEOTIDE SEQUENCE [LARGE SCALE GENOMIC DNA]</scope>
    <source>
        <strain evidence="5 6">DSM 1911</strain>
    </source>
</reference>
<dbReference type="RefSeq" id="WP_070372626.1">
    <property type="nucleotide sequence ID" value="NZ_LKEU01000044.1"/>
</dbReference>
<dbReference type="InterPro" id="IPR013024">
    <property type="entry name" value="GGCT-like"/>
</dbReference>
<dbReference type="InterPro" id="IPR036568">
    <property type="entry name" value="GGCT-like_sf"/>
</dbReference>
<dbReference type="AlphaFoldDB" id="A0A1F2PET7"/>
<dbReference type="GO" id="GO:0003839">
    <property type="term" value="F:gamma-glutamylcyclotransferase activity"/>
    <property type="evidence" value="ECO:0007669"/>
    <property type="project" value="InterPro"/>
</dbReference>